<proteinExistence type="predicted"/>
<accession>A0AAV2H7A3</accession>
<protein>
    <submittedName>
        <fullName evidence="1">Uncharacterized protein</fullName>
    </submittedName>
</protein>
<evidence type="ECO:0000313" key="1">
    <source>
        <dbReference type="EMBL" id="CAL1529597.1"/>
    </source>
</evidence>
<evidence type="ECO:0000313" key="2">
    <source>
        <dbReference type="Proteomes" id="UP001497497"/>
    </source>
</evidence>
<comment type="caution">
    <text evidence="1">The sequence shown here is derived from an EMBL/GenBank/DDBJ whole genome shotgun (WGS) entry which is preliminary data.</text>
</comment>
<feature type="non-terminal residue" evidence="1">
    <location>
        <position position="1"/>
    </location>
</feature>
<gene>
    <name evidence="1" type="ORF">GSLYS_00003752001</name>
</gene>
<feature type="non-terminal residue" evidence="1">
    <location>
        <position position="111"/>
    </location>
</feature>
<dbReference type="Proteomes" id="UP001497497">
    <property type="component" value="Unassembled WGS sequence"/>
</dbReference>
<sequence length="111" mass="12815">NRLINYKNSRDSLVKTKSRKRLRLGIRFRGRYICHRSKPHRRCVNQCPAMNHVYCNPGFTWSHECLHSGGDLIQSEIGAPPEFSADGEYPSVFCRTENYSPCDLMEPLDSP</sequence>
<reference evidence="1 2" key="1">
    <citation type="submission" date="2024-04" db="EMBL/GenBank/DDBJ databases">
        <authorList>
            <consortium name="Genoscope - CEA"/>
            <person name="William W."/>
        </authorList>
    </citation>
    <scope>NUCLEOTIDE SEQUENCE [LARGE SCALE GENOMIC DNA]</scope>
</reference>
<dbReference type="EMBL" id="CAXITT010000051">
    <property type="protein sequence ID" value="CAL1529597.1"/>
    <property type="molecule type" value="Genomic_DNA"/>
</dbReference>
<name>A0AAV2H7A3_LYMST</name>
<keyword evidence="2" id="KW-1185">Reference proteome</keyword>
<organism evidence="1 2">
    <name type="scientific">Lymnaea stagnalis</name>
    <name type="common">Great pond snail</name>
    <name type="synonym">Helix stagnalis</name>
    <dbReference type="NCBI Taxonomy" id="6523"/>
    <lineage>
        <taxon>Eukaryota</taxon>
        <taxon>Metazoa</taxon>
        <taxon>Spiralia</taxon>
        <taxon>Lophotrochozoa</taxon>
        <taxon>Mollusca</taxon>
        <taxon>Gastropoda</taxon>
        <taxon>Heterobranchia</taxon>
        <taxon>Euthyneura</taxon>
        <taxon>Panpulmonata</taxon>
        <taxon>Hygrophila</taxon>
        <taxon>Lymnaeoidea</taxon>
        <taxon>Lymnaeidae</taxon>
        <taxon>Lymnaea</taxon>
    </lineage>
</organism>
<dbReference type="AlphaFoldDB" id="A0AAV2H7A3"/>